<dbReference type="Proteomes" id="UP000295680">
    <property type="component" value="Unassembled WGS sequence"/>
</dbReference>
<gene>
    <name evidence="2" type="ORF">EV192_106495</name>
</gene>
<feature type="transmembrane region" description="Helical" evidence="1">
    <location>
        <begin position="78"/>
        <end position="98"/>
    </location>
</feature>
<organism evidence="2 3">
    <name type="scientific">Actinocrispum wychmicini</name>
    <dbReference type="NCBI Taxonomy" id="1213861"/>
    <lineage>
        <taxon>Bacteria</taxon>
        <taxon>Bacillati</taxon>
        <taxon>Actinomycetota</taxon>
        <taxon>Actinomycetes</taxon>
        <taxon>Pseudonocardiales</taxon>
        <taxon>Pseudonocardiaceae</taxon>
        <taxon>Actinocrispum</taxon>
    </lineage>
</organism>
<sequence length="105" mass="11012">MVFTTKVDTGKVFVAGDWRGNSRDSRLYTDSPGNGGVPLTDIRGIVVAVNNTVLAPTTAFTDAGLAGAPYQEASFDKLVLAGGVVFVGGLVWLVLSLIRRKNATV</sequence>
<dbReference type="Gene3D" id="2.10.109.10">
    <property type="entry name" value="Umud Fragment, subunit A"/>
    <property type="match status" value="1"/>
</dbReference>
<evidence type="ECO:0000313" key="2">
    <source>
        <dbReference type="EMBL" id="TCO57020.1"/>
    </source>
</evidence>
<name>A0A4V6NNV5_9PSEU</name>
<dbReference type="InterPro" id="IPR036286">
    <property type="entry name" value="LexA/Signal_pep-like_sf"/>
</dbReference>
<proteinExistence type="predicted"/>
<reference evidence="2 3" key="1">
    <citation type="submission" date="2019-03" db="EMBL/GenBank/DDBJ databases">
        <title>Genomic Encyclopedia of Type Strains, Phase IV (KMG-IV): sequencing the most valuable type-strain genomes for metagenomic binning, comparative biology and taxonomic classification.</title>
        <authorList>
            <person name="Goeker M."/>
        </authorList>
    </citation>
    <scope>NUCLEOTIDE SEQUENCE [LARGE SCALE GENOMIC DNA]</scope>
    <source>
        <strain evidence="2 3">DSM 45934</strain>
    </source>
</reference>
<dbReference type="EMBL" id="SLWS01000006">
    <property type="protein sequence ID" value="TCO57020.1"/>
    <property type="molecule type" value="Genomic_DNA"/>
</dbReference>
<dbReference type="AlphaFoldDB" id="A0A4V6NNV5"/>
<accession>A0A4V6NNV5</accession>
<dbReference type="SUPFAM" id="SSF51306">
    <property type="entry name" value="LexA/Signal peptidase"/>
    <property type="match status" value="1"/>
</dbReference>
<keyword evidence="1" id="KW-1133">Transmembrane helix</keyword>
<keyword evidence="3" id="KW-1185">Reference proteome</keyword>
<keyword evidence="1" id="KW-0812">Transmembrane</keyword>
<protein>
    <submittedName>
        <fullName evidence="2">Uncharacterized protein</fullName>
    </submittedName>
</protein>
<comment type="caution">
    <text evidence="2">The sequence shown here is derived from an EMBL/GenBank/DDBJ whole genome shotgun (WGS) entry which is preliminary data.</text>
</comment>
<keyword evidence="1" id="KW-0472">Membrane</keyword>
<evidence type="ECO:0000313" key="3">
    <source>
        <dbReference type="Proteomes" id="UP000295680"/>
    </source>
</evidence>
<evidence type="ECO:0000256" key="1">
    <source>
        <dbReference type="SAM" id="Phobius"/>
    </source>
</evidence>